<dbReference type="Gene3D" id="3.40.50.720">
    <property type="entry name" value="NAD(P)-binding Rossmann-like Domain"/>
    <property type="match status" value="1"/>
</dbReference>
<dbReference type="InterPro" id="IPR020904">
    <property type="entry name" value="Sc_DH/Rdtase_CS"/>
</dbReference>
<name>A0AAN0RK07_9RHOB</name>
<proteinExistence type="inferred from homology"/>
<dbReference type="PRINTS" id="PR00080">
    <property type="entry name" value="SDRFAMILY"/>
</dbReference>
<gene>
    <name evidence="4" type="ORF">RCA23_c20550</name>
</gene>
<sequence>MPDIREIPLEFQGKIIILTGAAGGIGAALAREFAQRGARLALCDLNAPALNDLAQELGALQMVCDVTVESRIQAVVKEVEVTLGPVDIFFSNAGFSAGEPGHAASAPDRIWQAAWEVHVMAHVYACRAVLPAMLARGQGYLVQMASAAGLLNQIGDAAYSTSKHAAVGFAEALAISHGHEGLKVSVVCPQYVATPMLGYDDPGAAAPLPDVLSPKTAAQRIADAMEEERFLILPHPQVADYMAFKAMEPEKWLAAMRKLRARLMAKLGKLDLAQMHKWM</sequence>
<dbReference type="SUPFAM" id="SSF51735">
    <property type="entry name" value="NAD(P)-binding Rossmann-fold domains"/>
    <property type="match status" value="1"/>
</dbReference>
<dbReference type="PANTHER" id="PTHR24322:SF736">
    <property type="entry name" value="RETINOL DEHYDROGENASE 10"/>
    <property type="match status" value="1"/>
</dbReference>
<dbReference type="InterPro" id="IPR036291">
    <property type="entry name" value="NAD(P)-bd_dom_sf"/>
</dbReference>
<dbReference type="PRINTS" id="PR00081">
    <property type="entry name" value="GDHRDH"/>
</dbReference>
<evidence type="ECO:0000313" key="4">
    <source>
        <dbReference type="EMBL" id="AII87586.1"/>
    </source>
</evidence>
<dbReference type="Pfam" id="PF00106">
    <property type="entry name" value="adh_short"/>
    <property type="match status" value="1"/>
</dbReference>
<dbReference type="PROSITE" id="PS00061">
    <property type="entry name" value="ADH_SHORT"/>
    <property type="match status" value="1"/>
</dbReference>
<evidence type="ECO:0000256" key="3">
    <source>
        <dbReference type="RuleBase" id="RU000363"/>
    </source>
</evidence>
<accession>A0AAN0RK07</accession>
<dbReference type="Proteomes" id="UP000028680">
    <property type="component" value="Chromosome"/>
</dbReference>
<dbReference type="AlphaFoldDB" id="A0AAN0RK07"/>
<evidence type="ECO:0000256" key="1">
    <source>
        <dbReference type="ARBA" id="ARBA00006484"/>
    </source>
</evidence>
<protein>
    <submittedName>
        <fullName evidence="4">Short chain dehydrogenase</fullName>
    </submittedName>
</protein>
<dbReference type="GO" id="GO:0016616">
    <property type="term" value="F:oxidoreductase activity, acting on the CH-OH group of donors, NAD or NADP as acceptor"/>
    <property type="evidence" value="ECO:0007669"/>
    <property type="project" value="TreeGrafter"/>
</dbReference>
<evidence type="ECO:0000313" key="5">
    <source>
        <dbReference type="Proteomes" id="UP000028680"/>
    </source>
</evidence>
<dbReference type="EMBL" id="CP003984">
    <property type="protein sequence ID" value="AII87586.1"/>
    <property type="molecule type" value="Genomic_DNA"/>
</dbReference>
<dbReference type="KEGG" id="ptp:RCA23_c20550"/>
<dbReference type="RefSeq" id="WP_236631348.1">
    <property type="nucleotide sequence ID" value="NZ_CP003984.1"/>
</dbReference>
<dbReference type="PANTHER" id="PTHR24322">
    <property type="entry name" value="PKSB"/>
    <property type="match status" value="1"/>
</dbReference>
<keyword evidence="5" id="KW-1185">Reference proteome</keyword>
<organism evidence="4 5">
    <name type="scientific">Planktomarina temperata RCA23</name>
    <dbReference type="NCBI Taxonomy" id="666509"/>
    <lineage>
        <taxon>Bacteria</taxon>
        <taxon>Pseudomonadati</taxon>
        <taxon>Pseudomonadota</taxon>
        <taxon>Alphaproteobacteria</taxon>
        <taxon>Rhodobacterales</taxon>
        <taxon>Paracoccaceae</taxon>
        <taxon>Planktomarina</taxon>
    </lineage>
</organism>
<reference evidence="4 5" key="1">
    <citation type="journal article" date="2014" name="ISME J.">
        <title>Adaptation of an abundant Roseobacter RCA organism to pelagic systems revealed by genomic and transcriptomic analyses.</title>
        <authorList>
            <person name="Voget S."/>
            <person name="Wemheuer B."/>
            <person name="Brinkhoff T."/>
            <person name="Vollmers J."/>
            <person name="Dietrich S."/>
            <person name="Giebel H.A."/>
            <person name="Beardsley C."/>
            <person name="Sardemann C."/>
            <person name="Bakenhus I."/>
            <person name="Billerbeck S."/>
            <person name="Daniel R."/>
            <person name="Simon M."/>
        </authorList>
    </citation>
    <scope>NUCLEOTIDE SEQUENCE [LARGE SCALE GENOMIC DNA]</scope>
    <source>
        <strain evidence="4 5">RCA23</strain>
    </source>
</reference>
<comment type="similarity">
    <text evidence="1 3">Belongs to the short-chain dehydrogenases/reductases (SDR) family.</text>
</comment>
<keyword evidence="2" id="KW-0560">Oxidoreductase</keyword>
<dbReference type="InterPro" id="IPR002347">
    <property type="entry name" value="SDR_fam"/>
</dbReference>
<evidence type="ECO:0000256" key="2">
    <source>
        <dbReference type="ARBA" id="ARBA00023002"/>
    </source>
</evidence>